<evidence type="ECO:0000256" key="1">
    <source>
        <dbReference type="ARBA" id="ARBA00004167"/>
    </source>
</evidence>
<protein>
    <submittedName>
        <fullName evidence="4">Slipin family protein</fullName>
    </submittedName>
</protein>
<evidence type="ECO:0000313" key="5">
    <source>
        <dbReference type="Proteomes" id="UP000886687"/>
    </source>
</evidence>
<dbReference type="CDD" id="cd13438">
    <property type="entry name" value="SPFH_eoslipins_u2"/>
    <property type="match status" value="1"/>
</dbReference>
<reference evidence="4" key="1">
    <citation type="journal article" date="2021" name="Proc. Natl. Acad. Sci. U.S.A.">
        <title>Global biogeography of chemosynthetic symbionts reveals both localized and globally distributed symbiont groups. .</title>
        <authorList>
            <person name="Osvatic J.T."/>
            <person name="Wilkins L.G.E."/>
            <person name="Leibrecht L."/>
            <person name="Leray M."/>
            <person name="Zauner S."/>
            <person name="Polzin J."/>
            <person name="Camacho Y."/>
            <person name="Gros O."/>
            <person name="van Gils J.A."/>
            <person name="Eisen J.A."/>
            <person name="Petersen J.M."/>
            <person name="Yuen B."/>
        </authorList>
    </citation>
    <scope>NUCLEOTIDE SEQUENCE</scope>
    <source>
        <strain evidence="4">MAGL173</strain>
    </source>
</reference>
<dbReference type="InterPro" id="IPR001107">
    <property type="entry name" value="Band_7"/>
</dbReference>
<dbReference type="SUPFAM" id="SSF117892">
    <property type="entry name" value="Band 7/SPFH domain"/>
    <property type="match status" value="1"/>
</dbReference>
<dbReference type="PANTHER" id="PTHR10264:SF83">
    <property type="entry name" value="BLL5629 PROTEIN"/>
    <property type="match status" value="1"/>
</dbReference>
<dbReference type="Proteomes" id="UP000886687">
    <property type="component" value="Unassembled WGS sequence"/>
</dbReference>
<accession>A0A9E4K3F2</accession>
<dbReference type="InterPro" id="IPR036013">
    <property type="entry name" value="Band_7/SPFH_dom_sf"/>
</dbReference>
<dbReference type="InterPro" id="IPR043202">
    <property type="entry name" value="Band-7_stomatin-like"/>
</dbReference>
<dbReference type="PANTHER" id="PTHR10264">
    <property type="entry name" value="BAND 7 PROTEIN-RELATED"/>
    <property type="match status" value="1"/>
</dbReference>
<evidence type="ECO:0000259" key="3">
    <source>
        <dbReference type="SMART" id="SM00244"/>
    </source>
</evidence>
<comment type="caution">
    <text evidence="4">The sequence shown here is derived from an EMBL/GenBank/DDBJ whole genome shotgun (WGS) entry which is preliminary data.</text>
</comment>
<dbReference type="Gene3D" id="3.30.479.30">
    <property type="entry name" value="Band 7 domain"/>
    <property type="match status" value="1"/>
</dbReference>
<comment type="similarity">
    <text evidence="2">Belongs to the band 7/mec-2 family.</text>
</comment>
<evidence type="ECO:0000256" key="2">
    <source>
        <dbReference type="ARBA" id="ARBA00008164"/>
    </source>
</evidence>
<dbReference type="AlphaFoldDB" id="A0A9E4K3F2"/>
<dbReference type="EMBL" id="JAEPDI010000002">
    <property type="protein sequence ID" value="MCG7938353.1"/>
    <property type="molecule type" value="Genomic_DNA"/>
</dbReference>
<evidence type="ECO:0000313" key="4">
    <source>
        <dbReference type="EMBL" id="MCG7938353.1"/>
    </source>
</evidence>
<feature type="domain" description="Band 7" evidence="3">
    <location>
        <begin position="73"/>
        <end position="307"/>
    </location>
</feature>
<dbReference type="Pfam" id="PF01145">
    <property type="entry name" value="Band_7"/>
    <property type="match status" value="1"/>
</dbReference>
<gene>
    <name evidence="4" type="ORF">JAZ04_05755</name>
</gene>
<organism evidence="4 5">
    <name type="scientific">Candidatus Thiodiazotropha lotti</name>
    <dbReference type="NCBI Taxonomy" id="2792787"/>
    <lineage>
        <taxon>Bacteria</taxon>
        <taxon>Pseudomonadati</taxon>
        <taxon>Pseudomonadota</taxon>
        <taxon>Gammaproteobacteria</taxon>
        <taxon>Chromatiales</taxon>
        <taxon>Sedimenticolaceae</taxon>
        <taxon>Candidatus Thiodiazotropha</taxon>
    </lineage>
</organism>
<sequence length="380" mass="43619">MFATKRIVVAQHERGFLFRDSQLIEVLEPGVYRHFDPFNRVKIELHDLGQAVCSNKNAEFLLQDAKDLLGSYLELVDLTEHQIGVVYRDNKFIDLLAPGERRIYWKQPYSLRVDRVDLHNDLPVSRHLVETVFRSRGGVVARELQPYIHTAEVSDHYLGLLLVDGELRETLKPGFHAFWAVKRHVKVEQLDTRVQSMEVQGQEILSRDKVSLRLNLGAQFQIVDPVMARSKLQQPLDWIYRELQFGLRQAVGSRDLDKLLEDKERVDREVFDKVAVRAAENGFELRSVGLKDVILPGEMKEILNQVVQAEKAAQANVIKRREETAAARSLLNTAKLMDENPTLLRLKELETLEKVTDKVDRLTVFGGLDSVLKDTVKINV</sequence>
<name>A0A9E4K3F2_9GAMM</name>
<proteinExistence type="inferred from homology"/>
<dbReference type="SMART" id="SM00244">
    <property type="entry name" value="PHB"/>
    <property type="match status" value="1"/>
</dbReference>
<dbReference type="GO" id="GO:0005886">
    <property type="term" value="C:plasma membrane"/>
    <property type="evidence" value="ECO:0007669"/>
    <property type="project" value="InterPro"/>
</dbReference>
<dbReference type="Gene3D" id="6.10.250.2090">
    <property type="match status" value="1"/>
</dbReference>
<comment type="subcellular location">
    <subcellularLocation>
        <location evidence="1">Membrane</location>
        <topology evidence="1">Single-pass membrane protein</topology>
    </subcellularLocation>
</comment>